<evidence type="ECO:0000313" key="2">
    <source>
        <dbReference type="EMBL" id="GIY97264.1"/>
    </source>
</evidence>
<sequence length="91" mass="10179">MTIPKVDIKALRLWLLNQKAPLVLSPTLYANKLFLFHILELGVIIHLHLQIFHLWKTIPGRQPARGGIGVKIRPILNSTSSLERKASAVGP</sequence>
<organism evidence="2 3">
    <name type="scientific">Caerostris extrusa</name>
    <name type="common">Bark spider</name>
    <name type="synonym">Caerostris bankana</name>
    <dbReference type="NCBI Taxonomy" id="172846"/>
    <lineage>
        <taxon>Eukaryota</taxon>
        <taxon>Metazoa</taxon>
        <taxon>Ecdysozoa</taxon>
        <taxon>Arthropoda</taxon>
        <taxon>Chelicerata</taxon>
        <taxon>Arachnida</taxon>
        <taxon>Araneae</taxon>
        <taxon>Araneomorphae</taxon>
        <taxon>Entelegynae</taxon>
        <taxon>Araneoidea</taxon>
        <taxon>Araneidae</taxon>
        <taxon>Caerostris</taxon>
    </lineage>
</organism>
<reference evidence="2 3" key="1">
    <citation type="submission" date="2021-06" db="EMBL/GenBank/DDBJ databases">
        <title>Caerostris extrusa draft genome.</title>
        <authorList>
            <person name="Kono N."/>
            <person name="Arakawa K."/>
        </authorList>
    </citation>
    <scope>NUCLEOTIDE SEQUENCE [LARGE SCALE GENOMIC DNA]</scope>
</reference>
<evidence type="ECO:0000313" key="3">
    <source>
        <dbReference type="Proteomes" id="UP001054945"/>
    </source>
</evidence>
<keyword evidence="1" id="KW-1133">Transmembrane helix</keyword>
<proteinExistence type="predicted"/>
<name>A0AAV4XTS6_CAEEX</name>
<keyword evidence="1" id="KW-0812">Transmembrane</keyword>
<comment type="caution">
    <text evidence="2">The sequence shown here is derived from an EMBL/GenBank/DDBJ whole genome shotgun (WGS) entry which is preliminary data.</text>
</comment>
<accession>A0AAV4XTS6</accession>
<gene>
    <name evidence="2" type="ORF">CEXT_7701</name>
</gene>
<keyword evidence="1" id="KW-0472">Membrane</keyword>
<dbReference type="AlphaFoldDB" id="A0AAV4XTS6"/>
<keyword evidence="3" id="KW-1185">Reference proteome</keyword>
<dbReference type="Proteomes" id="UP001054945">
    <property type="component" value="Unassembled WGS sequence"/>
</dbReference>
<protein>
    <submittedName>
        <fullName evidence="2">Uncharacterized protein</fullName>
    </submittedName>
</protein>
<dbReference type="EMBL" id="BPLR01000758">
    <property type="protein sequence ID" value="GIY97264.1"/>
    <property type="molecule type" value="Genomic_DNA"/>
</dbReference>
<feature type="transmembrane region" description="Helical" evidence="1">
    <location>
        <begin position="34"/>
        <end position="55"/>
    </location>
</feature>
<evidence type="ECO:0000256" key="1">
    <source>
        <dbReference type="SAM" id="Phobius"/>
    </source>
</evidence>